<dbReference type="GO" id="GO:0032993">
    <property type="term" value="C:protein-DNA complex"/>
    <property type="evidence" value="ECO:0007669"/>
    <property type="project" value="TreeGrafter"/>
</dbReference>
<keyword evidence="3" id="KW-0238">DNA-binding</keyword>
<dbReference type="AlphaFoldDB" id="H0R6T3"/>
<dbReference type="InterPro" id="IPR000847">
    <property type="entry name" value="LysR_HTH_N"/>
</dbReference>
<keyword evidence="2" id="KW-0805">Transcription regulation</keyword>
<dbReference type="EMBL" id="BAEH01000132">
    <property type="protein sequence ID" value="GAB20784.1"/>
    <property type="molecule type" value="Genomic_DNA"/>
</dbReference>
<dbReference type="Proteomes" id="UP000035034">
    <property type="component" value="Unassembled WGS sequence"/>
</dbReference>
<sequence length="304" mass="33376">MPSPRLDLRKLEQFVAAASAPSLAVAAEQNFITQQALSVGIRSLEREFGVALFDRSRRKLELTRAGRELYDHALPLLSGADHMVTAVRRVAQERPEEFRVGHSPALSGNEAYRLVEPVVRECGDVSVTLRQVYPSRLEPMLLDGDVDMVLRRGVATPESLASAIITYQPLRLAVNATHEWAGRAVVDIAELADRPIVVWAPEHRSFYTDYLVSHCRRAGFDPMLIISRVQGAPPTSAVIYHPQACAFVTDDAGPAMSGDVRVIDFSSPPLVPVQGLWLPHTVSKARSILLAAQSTTENRSPTDV</sequence>
<dbReference type="OrthoDB" id="3176554at2"/>
<comment type="caution">
    <text evidence="7">The sequence shown here is derived from an EMBL/GenBank/DDBJ whole genome shotgun (WGS) entry which is preliminary data.</text>
</comment>
<gene>
    <name evidence="7" type="ORF">GOEFS_132_00150</name>
</gene>
<dbReference type="InterPro" id="IPR036390">
    <property type="entry name" value="WH_DNA-bd_sf"/>
</dbReference>
<evidence type="ECO:0000256" key="2">
    <source>
        <dbReference type="ARBA" id="ARBA00023015"/>
    </source>
</evidence>
<dbReference type="InterPro" id="IPR036388">
    <property type="entry name" value="WH-like_DNA-bd_sf"/>
</dbReference>
<dbReference type="GO" id="GO:0003677">
    <property type="term" value="F:DNA binding"/>
    <property type="evidence" value="ECO:0007669"/>
    <property type="project" value="UniProtKB-KW"/>
</dbReference>
<dbReference type="STRING" id="1077974.GOEFS_132_00150"/>
<organism evidence="7 8">
    <name type="scientific">Gordonia effusa NBRC 100432</name>
    <dbReference type="NCBI Taxonomy" id="1077974"/>
    <lineage>
        <taxon>Bacteria</taxon>
        <taxon>Bacillati</taxon>
        <taxon>Actinomycetota</taxon>
        <taxon>Actinomycetes</taxon>
        <taxon>Mycobacteriales</taxon>
        <taxon>Gordoniaceae</taxon>
        <taxon>Gordonia</taxon>
    </lineage>
</organism>
<dbReference type="PANTHER" id="PTHR30346:SF28">
    <property type="entry name" value="HTH-TYPE TRANSCRIPTIONAL REGULATOR CYNR"/>
    <property type="match status" value="1"/>
</dbReference>
<reference evidence="7 8" key="1">
    <citation type="submission" date="2011-12" db="EMBL/GenBank/DDBJ databases">
        <title>Whole genome shotgun sequence of Gordonia effusa NBRC 100432.</title>
        <authorList>
            <person name="Yoshida I."/>
            <person name="Takarada H."/>
            <person name="Hosoyama A."/>
            <person name="Tsuchikane K."/>
            <person name="Katsumata H."/>
            <person name="Yamazaki S."/>
            <person name="Fujita N."/>
        </authorList>
    </citation>
    <scope>NUCLEOTIDE SEQUENCE [LARGE SCALE GENOMIC DNA]</scope>
    <source>
        <strain evidence="7 8">NBRC 100432</strain>
    </source>
</reference>
<name>H0R6T3_9ACTN</name>
<dbReference type="Pfam" id="PF00126">
    <property type="entry name" value="HTH_1"/>
    <property type="match status" value="1"/>
</dbReference>
<dbReference type="Pfam" id="PF03466">
    <property type="entry name" value="LysR_substrate"/>
    <property type="match status" value="1"/>
</dbReference>
<evidence type="ECO:0000256" key="3">
    <source>
        <dbReference type="ARBA" id="ARBA00023125"/>
    </source>
</evidence>
<accession>H0R6T3</accession>
<dbReference type="RefSeq" id="WP_007320119.1">
    <property type="nucleotide sequence ID" value="NZ_BAEH01000132.1"/>
</dbReference>
<evidence type="ECO:0000313" key="8">
    <source>
        <dbReference type="Proteomes" id="UP000035034"/>
    </source>
</evidence>
<keyword evidence="8" id="KW-1185">Reference proteome</keyword>
<dbReference type="SUPFAM" id="SSF46785">
    <property type="entry name" value="Winged helix' DNA-binding domain"/>
    <property type="match status" value="1"/>
</dbReference>
<feature type="domain" description="HTH lysR-type" evidence="6">
    <location>
        <begin position="6"/>
        <end position="63"/>
    </location>
</feature>
<dbReference type="PANTHER" id="PTHR30346">
    <property type="entry name" value="TRANSCRIPTIONAL DUAL REGULATOR HCAR-RELATED"/>
    <property type="match status" value="1"/>
</dbReference>
<evidence type="ECO:0000256" key="5">
    <source>
        <dbReference type="ARBA" id="ARBA00023163"/>
    </source>
</evidence>
<dbReference type="Gene3D" id="1.10.10.10">
    <property type="entry name" value="Winged helix-like DNA-binding domain superfamily/Winged helix DNA-binding domain"/>
    <property type="match status" value="1"/>
</dbReference>
<dbReference type="GO" id="GO:0003700">
    <property type="term" value="F:DNA-binding transcription factor activity"/>
    <property type="evidence" value="ECO:0007669"/>
    <property type="project" value="InterPro"/>
</dbReference>
<dbReference type="InterPro" id="IPR005119">
    <property type="entry name" value="LysR_subst-bd"/>
</dbReference>
<dbReference type="Gene3D" id="3.40.190.10">
    <property type="entry name" value="Periplasmic binding protein-like II"/>
    <property type="match status" value="2"/>
</dbReference>
<dbReference type="PRINTS" id="PR00039">
    <property type="entry name" value="HTHLYSR"/>
</dbReference>
<keyword evidence="5" id="KW-0804">Transcription</keyword>
<evidence type="ECO:0000256" key="4">
    <source>
        <dbReference type="ARBA" id="ARBA00023159"/>
    </source>
</evidence>
<protein>
    <submittedName>
        <fullName evidence="7">Putative LysR family transcriptional regulator</fullName>
    </submittedName>
</protein>
<proteinExistence type="inferred from homology"/>
<dbReference type="eggNOG" id="COG0583">
    <property type="taxonomic scope" value="Bacteria"/>
</dbReference>
<dbReference type="SUPFAM" id="SSF53850">
    <property type="entry name" value="Periplasmic binding protein-like II"/>
    <property type="match status" value="1"/>
</dbReference>
<keyword evidence="4" id="KW-0010">Activator</keyword>
<evidence type="ECO:0000259" key="6">
    <source>
        <dbReference type="PROSITE" id="PS50931"/>
    </source>
</evidence>
<dbReference type="PROSITE" id="PS50931">
    <property type="entry name" value="HTH_LYSR"/>
    <property type="match status" value="1"/>
</dbReference>
<comment type="similarity">
    <text evidence="1">Belongs to the LysR transcriptional regulatory family.</text>
</comment>
<evidence type="ECO:0000313" key="7">
    <source>
        <dbReference type="EMBL" id="GAB20784.1"/>
    </source>
</evidence>
<evidence type="ECO:0000256" key="1">
    <source>
        <dbReference type="ARBA" id="ARBA00009437"/>
    </source>
</evidence>